<keyword evidence="2" id="KW-1185">Reference proteome</keyword>
<accession>R0M1T8</accession>
<dbReference type="AlphaFoldDB" id="R0M1T8"/>
<reference evidence="2" key="1">
    <citation type="journal article" date="2013" name="Nat. Genet.">
        <title>The duck genome and transcriptome provide insight into an avian influenza virus reservoir species.</title>
        <authorList>
            <person name="Huang Y."/>
            <person name="Li Y."/>
            <person name="Burt D.W."/>
            <person name="Chen H."/>
            <person name="Zhang Y."/>
            <person name="Qian W."/>
            <person name="Kim H."/>
            <person name="Gan S."/>
            <person name="Zhao Y."/>
            <person name="Li J."/>
            <person name="Yi K."/>
            <person name="Feng H."/>
            <person name="Zhu P."/>
            <person name="Li B."/>
            <person name="Liu Q."/>
            <person name="Fairley S."/>
            <person name="Magor K.E."/>
            <person name="Du Z."/>
            <person name="Hu X."/>
            <person name="Goodman L."/>
            <person name="Tafer H."/>
            <person name="Vignal A."/>
            <person name="Lee T."/>
            <person name="Kim K.W."/>
            <person name="Sheng Z."/>
            <person name="An Y."/>
            <person name="Searle S."/>
            <person name="Herrero J."/>
            <person name="Groenen M.A."/>
            <person name="Crooijmans R.P."/>
            <person name="Faraut T."/>
            <person name="Cai Q."/>
            <person name="Webster R.G."/>
            <person name="Aldridge J.R."/>
            <person name="Warren W.C."/>
            <person name="Bartschat S."/>
            <person name="Kehr S."/>
            <person name="Marz M."/>
            <person name="Stadler P.F."/>
            <person name="Smith J."/>
            <person name="Kraus R.H."/>
            <person name="Zhao Y."/>
            <person name="Ren L."/>
            <person name="Fei J."/>
            <person name="Morisson M."/>
            <person name="Kaiser P."/>
            <person name="Griffin D.K."/>
            <person name="Rao M."/>
            <person name="Pitel F."/>
            <person name="Wang J."/>
            <person name="Li N."/>
        </authorList>
    </citation>
    <scope>NUCLEOTIDE SEQUENCE [LARGE SCALE GENOMIC DNA]</scope>
</reference>
<dbReference type="Proteomes" id="UP000296049">
    <property type="component" value="Unassembled WGS sequence"/>
</dbReference>
<gene>
    <name evidence="1" type="ORF">Anapl_00293</name>
</gene>
<evidence type="ECO:0000313" key="2">
    <source>
        <dbReference type="Proteomes" id="UP000296049"/>
    </source>
</evidence>
<proteinExistence type="predicted"/>
<name>R0M1T8_ANAPL</name>
<dbReference type="EMBL" id="KB742479">
    <property type="protein sequence ID" value="EOB08060.1"/>
    <property type="molecule type" value="Genomic_DNA"/>
</dbReference>
<protein>
    <submittedName>
        <fullName evidence="1">Uncharacterized protein</fullName>
    </submittedName>
</protein>
<organism evidence="1 2">
    <name type="scientific">Anas platyrhynchos</name>
    <name type="common">Mallard</name>
    <name type="synonym">Anas boschas</name>
    <dbReference type="NCBI Taxonomy" id="8839"/>
    <lineage>
        <taxon>Eukaryota</taxon>
        <taxon>Metazoa</taxon>
        <taxon>Chordata</taxon>
        <taxon>Craniata</taxon>
        <taxon>Vertebrata</taxon>
        <taxon>Euteleostomi</taxon>
        <taxon>Archelosauria</taxon>
        <taxon>Archosauria</taxon>
        <taxon>Dinosauria</taxon>
        <taxon>Saurischia</taxon>
        <taxon>Theropoda</taxon>
        <taxon>Coelurosauria</taxon>
        <taxon>Aves</taxon>
        <taxon>Neognathae</taxon>
        <taxon>Galloanserae</taxon>
        <taxon>Anseriformes</taxon>
        <taxon>Anatidae</taxon>
        <taxon>Anatinae</taxon>
        <taxon>Anas</taxon>
    </lineage>
</organism>
<sequence length="230" mass="25303">MNVDSGSLGRPSPGATQLAVGFGQPRSFQLSDCAPDPAKLCQPKGWYTVTREVVSVQIGFFLHRSAHNCISTIASGPQEQLVELGLVQGSNPAKYKQFLSDTQLCETETSVIANTKEVATTYICAQKRKALSLDWGISHSAFHIKFLLRHLLHIPEPDLSGLIHLTSYPSTYPSLLLYENGNKKESPDPFYRLKAEAQKGVCQDTKPAANTIFLLKHWTTQVESGQILCS</sequence>
<evidence type="ECO:0000313" key="1">
    <source>
        <dbReference type="EMBL" id="EOB08060.1"/>
    </source>
</evidence>